<dbReference type="SMART" id="SM00448">
    <property type="entry name" value="REC"/>
    <property type="match status" value="1"/>
</dbReference>
<dbReference type="GO" id="GO:0000160">
    <property type="term" value="P:phosphorelay signal transduction system"/>
    <property type="evidence" value="ECO:0007669"/>
    <property type="project" value="InterPro"/>
</dbReference>
<dbReference type="CDD" id="cd00156">
    <property type="entry name" value="REC"/>
    <property type="match status" value="1"/>
</dbReference>
<evidence type="ECO:0000256" key="3">
    <source>
        <dbReference type="ARBA" id="ARBA00023015"/>
    </source>
</evidence>
<dbReference type="SUPFAM" id="SSF46689">
    <property type="entry name" value="Homeodomain-like"/>
    <property type="match status" value="1"/>
</dbReference>
<dbReference type="SMART" id="SM00382">
    <property type="entry name" value="AAA"/>
    <property type="match status" value="1"/>
</dbReference>
<name>A0A841RBW4_9SPIO</name>
<protein>
    <submittedName>
        <fullName evidence="10">DNA-binding NtrC family response regulator</fullName>
    </submittedName>
</protein>
<evidence type="ECO:0000313" key="11">
    <source>
        <dbReference type="Proteomes" id="UP000587760"/>
    </source>
</evidence>
<dbReference type="Pfam" id="PF00072">
    <property type="entry name" value="Response_reg"/>
    <property type="match status" value="1"/>
</dbReference>
<dbReference type="PANTHER" id="PTHR32071">
    <property type="entry name" value="TRANSCRIPTIONAL REGULATORY PROTEIN"/>
    <property type="match status" value="1"/>
</dbReference>
<feature type="modified residue" description="4-aspartylphosphate" evidence="6">
    <location>
        <position position="61"/>
    </location>
</feature>
<proteinExistence type="predicted"/>
<dbReference type="InterPro" id="IPR002197">
    <property type="entry name" value="HTH_Fis"/>
</dbReference>
<dbReference type="InterPro" id="IPR027417">
    <property type="entry name" value="P-loop_NTPase"/>
</dbReference>
<evidence type="ECO:0000256" key="6">
    <source>
        <dbReference type="PROSITE-ProRule" id="PRU00169"/>
    </source>
</evidence>
<keyword evidence="11" id="KW-1185">Reference proteome</keyword>
<dbReference type="GO" id="GO:0043565">
    <property type="term" value="F:sequence-specific DNA binding"/>
    <property type="evidence" value="ECO:0007669"/>
    <property type="project" value="InterPro"/>
</dbReference>
<dbReference type="SUPFAM" id="SSF52172">
    <property type="entry name" value="CheY-like"/>
    <property type="match status" value="1"/>
</dbReference>
<dbReference type="Gene3D" id="1.10.8.60">
    <property type="match status" value="1"/>
</dbReference>
<dbReference type="PANTHER" id="PTHR32071:SF57">
    <property type="entry name" value="C4-DICARBOXYLATE TRANSPORT TRANSCRIPTIONAL REGULATORY PROTEIN DCTD"/>
    <property type="match status" value="1"/>
</dbReference>
<keyword evidence="5" id="KW-0804">Transcription</keyword>
<dbReference type="PROSITE" id="PS00675">
    <property type="entry name" value="SIGMA54_INTERACT_1"/>
    <property type="match status" value="1"/>
</dbReference>
<evidence type="ECO:0000256" key="7">
    <source>
        <dbReference type="SAM" id="MobiDB-lite"/>
    </source>
</evidence>
<dbReference type="InterPro" id="IPR003593">
    <property type="entry name" value="AAA+_ATPase"/>
</dbReference>
<evidence type="ECO:0000259" key="9">
    <source>
        <dbReference type="PROSITE" id="PS50110"/>
    </source>
</evidence>
<dbReference type="PROSITE" id="PS50045">
    <property type="entry name" value="SIGMA54_INTERACT_4"/>
    <property type="match status" value="1"/>
</dbReference>
<dbReference type="Pfam" id="PF02954">
    <property type="entry name" value="HTH_8"/>
    <property type="match status" value="1"/>
</dbReference>
<dbReference type="InterPro" id="IPR009057">
    <property type="entry name" value="Homeodomain-like_sf"/>
</dbReference>
<dbReference type="PROSITE" id="PS00688">
    <property type="entry name" value="SIGMA54_INTERACT_3"/>
    <property type="match status" value="1"/>
</dbReference>
<dbReference type="Proteomes" id="UP000587760">
    <property type="component" value="Unassembled WGS sequence"/>
</dbReference>
<dbReference type="CDD" id="cd00009">
    <property type="entry name" value="AAA"/>
    <property type="match status" value="1"/>
</dbReference>
<dbReference type="FunFam" id="3.40.50.300:FF:000006">
    <property type="entry name" value="DNA-binding transcriptional regulator NtrC"/>
    <property type="match status" value="1"/>
</dbReference>
<dbReference type="Gene3D" id="3.40.50.2300">
    <property type="match status" value="1"/>
</dbReference>
<reference evidence="10 11" key="1">
    <citation type="submission" date="2020-08" db="EMBL/GenBank/DDBJ databases">
        <title>Genomic Encyclopedia of Type Strains, Phase IV (KMG-IV): sequencing the most valuable type-strain genomes for metagenomic binning, comparative biology and taxonomic classification.</title>
        <authorList>
            <person name="Goeker M."/>
        </authorList>
    </citation>
    <scope>NUCLEOTIDE SEQUENCE [LARGE SCALE GENOMIC DNA]</scope>
    <source>
        <strain evidence="10 11">DSM 2461</strain>
    </source>
</reference>
<dbReference type="InterPro" id="IPR001789">
    <property type="entry name" value="Sig_transdc_resp-reg_receiver"/>
</dbReference>
<evidence type="ECO:0000256" key="5">
    <source>
        <dbReference type="ARBA" id="ARBA00023163"/>
    </source>
</evidence>
<dbReference type="RefSeq" id="WP_184746759.1">
    <property type="nucleotide sequence ID" value="NZ_JACHGJ010000003.1"/>
</dbReference>
<dbReference type="SUPFAM" id="SSF52540">
    <property type="entry name" value="P-loop containing nucleoside triphosphate hydrolases"/>
    <property type="match status" value="1"/>
</dbReference>
<keyword evidence="6" id="KW-0597">Phosphoprotein</keyword>
<organism evidence="10 11">
    <name type="scientific">Spirochaeta isovalerica</name>
    <dbReference type="NCBI Taxonomy" id="150"/>
    <lineage>
        <taxon>Bacteria</taxon>
        <taxon>Pseudomonadati</taxon>
        <taxon>Spirochaetota</taxon>
        <taxon>Spirochaetia</taxon>
        <taxon>Spirochaetales</taxon>
        <taxon>Spirochaetaceae</taxon>
        <taxon>Spirochaeta</taxon>
    </lineage>
</organism>
<dbReference type="PROSITE" id="PS00676">
    <property type="entry name" value="SIGMA54_INTERACT_2"/>
    <property type="match status" value="1"/>
</dbReference>
<dbReference type="GO" id="GO:0005524">
    <property type="term" value="F:ATP binding"/>
    <property type="evidence" value="ECO:0007669"/>
    <property type="project" value="UniProtKB-KW"/>
</dbReference>
<dbReference type="InterPro" id="IPR058031">
    <property type="entry name" value="AAA_lid_NorR"/>
</dbReference>
<dbReference type="AlphaFoldDB" id="A0A841RBW4"/>
<evidence type="ECO:0000259" key="8">
    <source>
        <dbReference type="PROSITE" id="PS50045"/>
    </source>
</evidence>
<feature type="domain" description="Sigma-54 factor interaction" evidence="8">
    <location>
        <begin position="151"/>
        <end position="380"/>
    </location>
</feature>
<dbReference type="InterPro" id="IPR002078">
    <property type="entry name" value="Sigma_54_int"/>
</dbReference>
<dbReference type="Pfam" id="PF00158">
    <property type="entry name" value="Sigma54_activat"/>
    <property type="match status" value="1"/>
</dbReference>
<evidence type="ECO:0000256" key="2">
    <source>
        <dbReference type="ARBA" id="ARBA00022840"/>
    </source>
</evidence>
<evidence type="ECO:0000256" key="1">
    <source>
        <dbReference type="ARBA" id="ARBA00022741"/>
    </source>
</evidence>
<feature type="domain" description="Response regulatory" evidence="9">
    <location>
        <begin position="9"/>
        <end position="126"/>
    </location>
</feature>
<dbReference type="EMBL" id="JACHGJ010000003">
    <property type="protein sequence ID" value="MBB6480500.1"/>
    <property type="molecule type" value="Genomic_DNA"/>
</dbReference>
<dbReference type="Gene3D" id="1.10.10.60">
    <property type="entry name" value="Homeodomain-like"/>
    <property type="match status" value="1"/>
</dbReference>
<dbReference type="InterPro" id="IPR025944">
    <property type="entry name" value="Sigma_54_int_dom_CS"/>
</dbReference>
<dbReference type="PROSITE" id="PS50110">
    <property type="entry name" value="RESPONSE_REGULATORY"/>
    <property type="match status" value="1"/>
</dbReference>
<dbReference type="GO" id="GO:0006355">
    <property type="term" value="P:regulation of DNA-templated transcription"/>
    <property type="evidence" value="ECO:0007669"/>
    <property type="project" value="InterPro"/>
</dbReference>
<dbReference type="InterPro" id="IPR025943">
    <property type="entry name" value="Sigma_54_int_dom_ATP-bd_2"/>
</dbReference>
<gene>
    <name evidence="10" type="ORF">HNR50_002163</name>
</gene>
<keyword evidence="1" id="KW-0547">Nucleotide-binding</keyword>
<sequence>MEIVMIELNIIILEDDIVQNTWYKAFYNNLSFPPCRVTTTENLALFKTEFRENFYNFAIIDYYLPDTNGREVLEYIKANNPSCEVIIVSSTEEISTVVDLMKTGAFDFLKKPLDPKRLQALTMQVWESQTIVKERNINRPAPDRRGFSQEIIYKSQKIEKILDTATRCAGVDSTVLIRGESGTGKELIANSIYSMSRRTKAPFVVLNIASLPETLVESELFGHKKGAFTGASNDRIGRFEEADGGTLFIDEIGDISMAVQVKLLRAIQFKTFQKLGDNDTYKSDVRIIAATSRNLEEMIKTREFREDLYYRLSVITIRIPPLRERKEDIKPLVEYFLENKCRFYGKSIPRLTDKVTHALIRHDYPGNVRELENVVEHAVVMNRAEILLSEDLPEQLRIYVSDDQEAVGDDSGTEEDSSDDFLSIDDDDDLDLEKHLMNMEKKIISRALEKCEGNQSAAARVLKISERKMRFRMEKLNLENVYRTVR</sequence>
<dbReference type="InterPro" id="IPR025662">
    <property type="entry name" value="Sigma_54_int_dom_ATP-bd_1"/>
</dbReference>
<dbReference type="PRINTS" id="PR01590">
    <property type="entry name" value="HTHFIS"/>
</dbReference>
<dbReference type="InterPro" id="IPR011006">
    <property type="entry name" value="CheY-like_superfamily"/>
</dbReference>
<accession>A0A841RBW4</accession>
<feature type="region of interest" description="Disordered" evidence="7">
    <location>
        <begin position="403"/>
        <end position="422"/>
    </location>
</feature>
<comment type="caution">
    <text evidence="10">The sequence shown here is derived from an EMBL/GenBank/DDBJ whole genome shotgun (WGS) entry which is preliminary data.</text>
</comment>
<evidence type="ECO:0000313" key="10">
    <source>
        <dbReference type="EMBL" id="MBB6480500.1"/>
    </source>
</evidence>
<evidence type="ECO:0000256" key="4">
    <source>
        <dbReference type="ARBA" id="ARBA00023125"/>
    </source>
</evidence>
<keyword evidence="2" id="KW-0067">ATP-binding</keyword>
<dbReference type="Gene3D" id="3.40.50.300">
    <property type="entry name" value="P-loop containing nucleotide triphosphate hydrolases"/>
    <property type="match status" value="1"/>
</dbReference>
<keyword evidence="4 10" id="KW-0238">DNA-binding</keyword>
<dbReference type="Pfam" id="PF25601">
    <property type="entry name" value="AAA_lid_14"/>
    <property type="match status" value="1"/>
</dbReference>
<keyword evidence="3" id="KW-0805">Transcription regulation</keyword>